<dbReference type="Pfam" id="PF01095">
    <property type="entry name" value="Pectinesterase"/>
    <property type="match status" value="4"/>
</dbReference>
<feature type="region of interest" description="Disordered" evidence="6">
    <location>
        <begin position="136"/>
        <end position="156"/>
    </location>
</feature>
<feature type="chain" id="PRO_5045090564" description="pectinesterase" evidence="7">
    <location>
        <begin position="17"/>
        <end position="2641"/>
    </location>
</feature>
<dbReference type="PANTHER" id="PTHR31321">
    <property type="entry name" value="ACYL-COA THIOESTER HYDROLASE YBHC-RELATED"/>
    <property type="match status" value="1"/>
</dbReference>
<dbReference type="EMBL" id="JARVKF010000396">
    <property type="protein sequence ID" value="KAK9417616.1"/>
    <property type="molecule type" value="Genomic_DNA"/>
</dbReference>
<feature type="region of interest" description="Disordered" evidence="6">
    <location>
        <begin position="746"/>
        <end position="774"/>
    </location>
</feature>
<feature type="region of interest" description="Disordered" evidence="6">
    <location>
        <begin position="1844"/>
        <end position="1866"/>
    </location>
</feature>
<keyword evidence="10" id="KW-1185">Reference proteome</keyword>
<proteinExistence type="inferred from homology"/>
<evidence type="ECO:0000313" key="10">
    <source>
        <dbReference type="Proteomes" id="UP001408356"/>
    </source>
</evidence>
<feature type="domain" description="Pectinesterase catalytic" evidence="8">
    <location>
        <begin position="1148"/>
        <end position="1452"/>
    </location>
</feature>
<evidence type="ECO:0000256" key="2">
    <source>
        <dbReference type="ARBA" id="ARBA00008891"/>
    </source>
</evidence>
<dbReference type="InterPro" id="IPR011050">
    <property type="entry name" value="Pectin_lyase_fold/virulence"/>
</dbReference>
<dbReference type="Gene3D" id="2.160.20.10">
    <property type="entry name" value="Single-stranded right-handed beta-helix, Pectin lyase-like"/>
    <property type="match status" value="5"/>
</dbReference>
<reference evidence="9 10" key="1">
    <citation type="journal article" date="2024" name="J. Plant Pathol.">
        <title>Sequence and assembly of the genome of Seiridium unicorne, isolate CBS 538.82, causal agent of cypress canker disease.</title>
        <authorList>
            <person name="Scali E."/>
            <person name="Rocca G.D."/>
            <person name="Danti R."/>
            <person name="Garbelotto M."/>
            <person name="Barberini S."/>
            <person name="Baroncelli R."/>
            <person name="Emiliani G."/>
        </authorList>
    </citation>
    <scope>NUCLEOTIDE SEQUENCE [LARGE SCALE GENOMIC DNA]</scope>
    <source>
        <strain evidence="9 10">BM-138-508</strain>
    </source>
</reference>
<feature type="region of interest" description="Disordered" evidence="6">
    <location>
        <begin position="298"/>
        <end position="320"/>
    </location>
</feature>
<comment type="similarity">
    <text evidence="2">Belongs to the pectinesterase family.</text>
</comment>
<evidence type="ECO:0000256" key="7">
    <source>
        <dbReference type="SAM" id="SignalP"/>
    </source>
</evidence>
<feature type="compositionally biased region" description="Low complexity" evidence="6">
    <location>
        <begin position="645"/>
        <end position="712"/>
    </location>
</feature>
<feature type="domain" description="Pectinesterase catalytic" evidence="8">
    <location>
        <begin position="1882"/>
        <end position="2171"/>
    </location>
</feature>
<comment type="caution">
    <text evidence="9">The sequence shown here is derived from an EMBL/GenBank/DDBJ whole genome shotgun (WGS) entry which is preliminary data.</text>
</comment>
<dbReference type="PANTHER" id="PTHR31321:SF58">
    <property type="entry name" value="METHYLESTERASE, PUTATIVE-RELATED"/>
    <property type="match status" value="1"/>
</dbReference>
<feature type="region of interest" description="Disordered" evidence="6">
    <location>
        <begin position="229"/>
        <end position="262"/>
    </location>
</feature>
<keyword evidence="9" id="KW-0456">Lyase</keyword>
<feature type="domain" description="Pectinesterase catalytic" evidence="8">
    <location>
        <begin position="781"/>
        <end position="1072"/>
    </location>
</feature>
<evidence type="ECO:0000256" key="1">
    <source>
        <dbReference type="ARBA" id="ARBA00005184"/>
    </source>
</evidence>
<protein>
    <recommendedName>
        <fullName evidence="3">pectinesterase</fullName>
        <ecNumber evidence="3">3.1.1.11</ecNumber>
    </recommendedName>
</protein>
<comment type="pathway">
    <text evidence="1">Glycan metabolism; pectin degradation; 2-dehydro-3-deoxy-D-gluconate from pectin: step 1/5.</text>
</comment>
<dbReference type="SUPFAM" id="SSF51126">
    <property type="entry name" value="Pectin lyase-like"/>
    <property type="match status" value="5"/>
</dbReference>
<sequence>MWSLLLLGLAPALAIAQQGEPSVPIRRCGRKAALSSSTVSSSQFTSSTLIASALSGYPTLSTGSTSPASLTFTDSSTPTDSATIYAHSDFFGSSSIFDYDSTTTSGSATVSSISADNYGPLTLSETTITSSLSTSLSLPTSSDSSTNSESTVSSSATTSSDYAISSSLTTSSDSTSSFSLTTSSNSATSSSVSTSADSTSSSSSTTSLDSATSSDLLTTSGFTTSSAVETYSESTSSTPLATYTESSTTSASSTVSTTSSDISLSSSLSTSLTFVVTSTDSSSSSSSSIITSTSSSVVVPTSTSSSSTSSTSTGSSSAVTVTPGGTGIASAIAYAQSNGVPTVTIKAGTYTEAIVISATAAVTIVGEAKTVKRRDDGSSSVDYSQNLVTIENAAAAPLTISSTSAKGVTFRNINFSNINSASVLGAVSLKGSQHAFYSCQFLAAGAVAIQGGISSALIADSYIEATDKVIYQYPSLYIYSSTITATAKSGNLIYTQASSYTANSVTSSYNSTVVFDSCNVAQKSGSTNTYVSLFTGNGAGSVALYRNSTLGSFIAPSGAHVDVKTQATGNTYIEFLTSGAGSYSQNVNARSQYVTLATSGSQVAAYEIPTFFANVNPTVATTQTSWVDQGVLSRILAGVASQDGSATSQSSSSSAASSSTSSSSVATSSSLSSTVTSSSSSVETSSSISSITSSATSSTETSSSVSSTISSIDTTSSSVSSQISSTASSSASSSTSSSVASSVTTSSASSSSVSSSATVSSATPSSSTCVLPSSVPSTAKVVGPSGSCATYNTISAAVASLPDITTQYIYILAGTYTEQITISRSGSTVFRGETTDTMSYSSNAVTIQYSASVSSSGGGSASTSPFKSTQYYATRMSFYNINFANTATPTTNMVAVAFVGKALKTGFYGCSFKSSQGTILLNYGAYYFANSYVEGTTDFIWGQGGAYFYNSKIVTIGSTTGQNIAANDYQGSYGPSIQVYDTCAIVPGSSSVTQGSTYLGRDYSTSSTSASSRVYYINSYLDAHIASAGWKVSGSTTNVTFIEANNSGPGASTTLRSSYAQIKSDSSPYTVASVLGDASWLDTSAIAPFAGFPDSVYTSQVSSSSSSASMSATTTSSATTSSASISTSSSVSASATSSSTAATSTYTVAPTPTGDQFGSVMSAVAAIPADGNAHEVYILAGTYIEQVWVNQTGLGKVTLRGETTAPNDFTGNKVTLQFAYGVSTSGSISDEVTPVLNWKRSDGSGLALYNIDFINTNPQAANTAALAADFYGTNMAAYGCSFKGYQDTLLANQGVQIFSNCYIEGSVDFIWGYSKAYFHQCYIASNTAGAYITAQNRPNAAWAGGYIFDSCHVTYTSSYLAGKSSVAATTYLGRPWSQYAIVVYMNSYLDSHIAPAGWAQWSTSSPNTGNVVFGEFNNSGPGAWTTSTSRATFATDLSESQAAAYTLTTFISDTSFIDWTAYNYVPTYSLGTTASATTSASATVSASTSASATASATWAHPTSGTVPPAGAVLVSVGGTEAGSYSSLTDALASLPSDSSTQIIFMYAGTYTEQVPSINRAGPVMIIGYTSGNPGQAYADNSVTITHAQGLSVSPLPTGHSDAETATFSTGGTGKISLYNINIENTENLDGSVSSYVTLAGSIYGQHIGFYACSFVGWQDTLLTGNKAGYQYYESSYIEGAIDFIWGYSKAYFKGCTIGAKRAGSAITAHSRASTTAIGGYIFDQCLFTAAKSATVDLTSSVYLGRPYSAYALVVVKNSYLDNIIAPAGWRVWSKTTPQTDYVTFAEYNNVGPGNWENNAAARVAWQNCTLLTSDTYPLASVMDSTDWIDMTYFDSIVTPAVGTTTTPAASASSTSASPVATSTTEYDGTKPPAGAYIVSKTAIEGVTTYDTIQAALDVLPTSSKTTATVFIYPGTYNEQLVLSKAGTTIFLGYSESPKDYSKNQVIISFNAAVDTQSDASNSDSATVYATGNYFQAVNINFANTFGTASNYASLGFAVKSSKYAGLYGCQVYGNQDALLVNGYLFASNSYIEGNVDMIWGSGAGYFLQSTISPNEDKVSLTADKRATSATAGGFVFDQCTVTPASGASFSQISLGRPWNAFARVAYIGTYLASCVESTGFGYWTKSDSRTDGVMFGEYANYGPGAATSGRASFVTQLSVTDVAQFELTNFFASTSWINTTFVYNTPFTAGSLTVPTSSATSSTVSSTSSSILSTSTVTTVVPSTIKTTIFTTSTAPNVIVTQTSTSTLDVGTTVTPLATTQTETVKATSTITNTVTEGDEIVTVRTTIVNDVGTTITPAQSTKTVLTTSTVLETQAVTTTAKATTVKSSTTVTSVATSTPKGATTTLSEGTTATVTETVTPKSKQVTSTTTTTVGSGGVTTTTLKAATSTFTTTLTSTKTAKSTTTLSCIPTAAKAKRAIAFGTTDALTILARATAANPVTTVTVVSFTTSATTKQTTVPGSTSTTVLSVVKTTGKTSTLKPTTVLETTTSVALKTATTTLPGSTSTVTVATTKVTGKTSTVQASVTTVVNTNFVTKTTYSTVTVPGSTVTDVETETQKSTTVLVAQTVTVTKSQDVTSKATTTLATPTSTVWKTQTVTLSPSITETVQSTVTKTKSTTSVSTVTSVVSKTKKGATTCTAT</sequence>
<organism evidence="9 10">
    <name type="scientific">Seiridium unicorne</name>
    <dbReference type="NCBI Taxonomy" id="138068"/>
    <lineage>
        <taxon>Eukaryota</taxon>
        <taxon>Fungi</taxon>
        <taxon>Dikarya</taxon>
        <taxon>Ascomycota</taxon>
        <taxon>Pezizomycotina</taxon>
        <taxon>Sordariomycetes</taxon>
        <taxon>Xylariomycetidae</taxon>
        <taxon>Amphisphaeriales</taxon>
        <taxon>Sporocadaceae</taxon>
        <taxon>Seiridium</taxon>
    </lineage>
</organism>
<feature type="compositionally biased region" description="Polar residues" evidence="6">
    <location>
        <begin position="229"/>
        <end position="245"/>
    </location>
</feature>
<gene>
    <name evidence="9" type="ORF">SUNI508_01373</name>
</gene>
<keyword evidence="7" id="KW-0732">Signal</keyword>
<evidence type="ECO:0000256" key="5">
    <source>
        <dbReference type="ARBA" id="ARBA00023085"/>
    </source>
</evidence>
<name>A0ABR2USP8_9PEZI</name>
<accession>A0ABR2USP8</accession>
<feature type="domain" description="Pectinesterase catalytic" evidence="8">
    <location>
        <begin position="1515"/>
        <end position="1813"/>
    </location>
</feature>
<feature type="compositionally biased region" description="Low complexity" evidence="6">
    <location>
        <begin position="1844"/>
        <end position="1864"/>
    </location>
</feature>
<evidence type="ECO:0000256" key="6">
    <source>
        <dbReference type="SAM" id="MobiDB-lite"/>
    </source>
</evidence>
<keyword evidence="5" id="KW-0063">Aspartyl esterase</keyword>
<dbReference type="EC" id="3.1.1.11" evidence="3"/>
<evidence type="ECO:0000259" key="8">
    <source>
        <dbReference type="Pfam" id="PF01095"/>
    </source>
</evidence>
<dbReference type="Proteomes" id="UP001408356">
    <property type="component" value="Unassembled WGS sequence"/>
</dbReference>
<dbReference type="InterPro" id="IPR012334">
    <property type="entry name" value="Pectin_lyas_fold"/>
</dbReference>
<evidence type="ECO:0000313" key="9">
    <source>
        <dbReference type="EMBL" id="KAK9417616.1"/>
    </source>
</evidence>
<feature type="compositionally biased region" description="Low complexity" evidence="6">
    <location>
        <begin position="246"/>
        <end position="262"/>
    </location>
</feature>
<dbReference type="GO" id="GO:0016829">
    <property type="term" value="F:lyase activity"/>
    <property type="evidence" value="ECO:0007669"/>
    <property type="project" value="UniProtKB-KW"/>
</dbReference>
<feature type="compositionally biased region" description="Low complexity" evidence="6">
    <location>
        <begin position="746"/>
        <end position="768"/>
    </location>
</feature>
<feature type="region of interest" description="Disordered" evidence="6">
    <location>
        <begin position="182"/>
        <end position="214"/>
    </location>
</feature>
<feature type="region of interest" description="Disordered" evidence="6">
    <location>
        <begin position="644"/>
        <end position="712"/>
    </location>
</feature>
<keyword evidence="4" id="KW-0378">Hydrolase</keyword>
<evidence type="ECO:0000256" key="3">
    <source>
        <dbReference type="ARBA" id="ARBA00013229"/>
    </source>
</evidence>
<dbReference type="InterPro" id="IPR000070">
    <property type="entry name" value="Pectinesterase_cat"/>
</dbReference>
<feature type="signal peptide" evidence="7">
    <location>
        <begin position="1"/>
        <end position="16"/>
    </location>
</feature>
<evidence type="ECO:0000256" key="4">
    <source>
        <dbReference type="ARBA" id="ARBA00022801"/>
    </source>
</evidence>